<keyword evidence="3" id="KW-1185">Reference proteome</keyword>
<feature type="transmembrane region" description="Helical" evidence="1">
    <location>
        <begin position="225"/>
        <end position="242"/>
    </location>
</feature>
<sequence>MRLSNTGKVYSVYFLNLLISGFFYSFMTGTLIRFNSQNTLFILLIASGIDLLIMFLLKRTSWIQSLSLKAYSWLSLLVFLFFFGWTYLQDQLYLYLSMYFAITFLMSCMSLLLQEQILKEELSLTTGFFNIQLLRNGSKMLGFFLGILLSGENLRIFFLYLCLLFLLLNALFSLSLTDKLELESGEKQARIVGKESYLLLGITGTTMVIWIPLITQTFMVGNLQAISWLPFLLPGLASILLIQLQKKYLWLFTSTIIEYLSLLLFIIFFYLRSISQFPILQAIVFSILTACLISLGIKIRGPLKTPVFLQIESLKP</sequence>
<dbReference type="EMBL" id="JACBYG010000003">
    <property type="protein sequence ID" value="NYS48484.1"/>
    <property type="molecule type" value="Genomic_DNA"/>
</dbReference>
<reference evidence="2 3" key="1">
    <citation type="submission" date="2020-07" db="EMBL/GenBank/DDBJ databases">
        <title>MOT database genomes.</title>
        <authorList>
            <person name="Joseph S."/>
            <person name="Aduse-Opoku J."/>
            <person name="Hashim A."/>
            <person name="Wade W."/>
            <person name="Curtis M."/>
        </authorList>
    </citation>
    <scope>NUCLEOTIDE SEQUENCE [LARGE SCALE GENOMIC DNA]</scope>
    <source>
        <strain evidence="2 3">CCW311</strain>
    </source>
</reference>
<keyword evidence="1" id="KW-0812">Transmembrane</keyword>
<dbReference type="Proteomes" id="UP000563349">
    <property type="component" value="Unassembled WGS sequence"/>
</dbReference>
<gene>
    <name evidence="2" type="ORF">HZY93_00540</name>
</gene>
<comment type="caution">
    <text evidence="2">The sequence shown here is derived from an EMBL/GenBank/DDBJ whole genome shotgun (WGS) entry which is preliminary data.</text>
</comment>
<feature type="transmembrane region" description="Helical" evidence="1">
    <location>
        <begin position="70"/>
        <end position="88"/>
    </location>
</feature>
<name>A0A7Z0RQ04_9STRE</name>
<proteinExistence type="predicted"/>
<dbReference type="AlphaFoldDB" id="A0A7Z0RQ04"/>
<feature type="transmembrane region" description="Helical" evidence="1">
    <location>
        <begin position="12"/>
        <end position="34"/>
    </location>
</feature>
<evidence type="ECO:0000313" key="3">
    <source>
        <dbReference type="Proteomes" id="UP000563349"/>
    </source>
</evidence>
<feature type="transmembrane region" description="Helical" evidence="1">
    <location>
        <begin position="249"/>
        <end position="271"/>
    </location>
</feature>
<keyword evidence="1" id="KW-0472">Membrane</keyword>
<feature type="transmembrane region" description="Helical" evidence="1">
    <location>
        <begin position="277"/>
        <end position="297"/>
    </location>
</feature>
<feature type="transmembrane region" description="Helical" evidence="1">
    <location>
        <begin position="40"/>
        <end position="58"/>
    </location>
</feature>
<organism evidence="2 3">
    <name type="scientific">Streptococcus danieliae</name>
    <dbReference type="NCBI Taxonomy" id="747656"/>
    <lineage>
        <taxon>Bacteria</taxon>
        <taxon>Bacillati</taxon>
        <taxon>Bacillota</taxon>
        <taxon>Bacilli</taxon>
        <taxon>Lactobacillales</taxon>
        <taxon>Streptococcaceae</taxon>
        <taxon>Streptococcus</taxon>
    </lineage>
</organism>
<evidence type="ECO:0000256" key="1">
    <source>
        <dbReference type="SAM" id="Phobius"/>
    </source>
</evidence>
<feature type="transmembrane region" description="Helical" evidence="1">
    <location>
        <begin position="197"/>
        <end position="219"/>
    </location>
</feature>
<keyword evidence="1" id="KW-1133">Transmembrane helix</keyword>
<protein>
    <submittedName>
        <fullName evidence="2">Uncharacterized protein</fullName>
    </submittedName>
</protein>
<dbReference type="RefSeq" id="WP_179923197.1">
    <property type="nucleotide sequence ID" value="NZ_CP128228.1"/>
</dbReference>
<feature type="transmembrane region" description="Helical" evidence="1">
    <location>
        <begin position="94"/>
        <end position="113"/>
    </location>
</feature>
<feature type="transmembrane region" description="Helical" evidence="1">
    <location>
        <begin position="133"/>
        <end position="151"/>
    </location>
</feature>
<evidence type="ECO:0000313" key="2">
    <source>
        <dbReference type="EMBL" id="NYS48484.1"/>
    </source>
</evidence>
<accession>A0A7Z0RQ04</accession>
<feature type="transmembrane region" description="Helical" evidence="1">
    <location>
        <begin position="157"/>
        <end position="176"/>
    </location>
</feature>